<dbReference type="GeneID" id="86822462"/>
<dbReference type="InterPro" id="IPR019734">
    <property type="entry name" value="TPR_rpt"/>
</dbReference>
<evidence type="ECO:0000256" key="3">
    <source>
        <dbReference type="ARBA" id="ARBA00022679"/>
    </source>
</evidence>
<dbReference type="SMART" id="SM00028">
    <property type="entry name" value="TPR"/>
    <property type="match status" value="1"/>
</dbReference>
<dbReference type="PANTHER" id="PTHR24363:SF0">
    <property type="entry name" value="SERINE_THREONINE KINASE LIKE DOMAIN CONTAINING 1"/>
    <property type="match status" value="1"/>
</dbReference>
<dbReference type="InterPro" id="IPR008271">
    <property type="entry name" value="Ser/Thr_kinase_AS"/>
</dbReference>
<dbReference type="GO" id="GO:0004674">
    <property type="term" value="F:protein serine/threonine kinase activity"/>
    <property type="evidence" value="ECO:0007669"/>
    <property type="project" value="UniProtKB-KW"/>
</dbReference>
<evidence type="ECO:0000313" key="11">
    <source>
        <dbReference type="EMBL" id="EEG48135.1"/>
    </source>
</evidence>
<feature type="repeat" description="TPR" evidence="9">
    <location>
        <begin position="338"/>
        <end position="371"/>
    </location>
</feature>
<dbReference type="PATRIC" id="fig|476272.21.peg.1136"/>
<protein>
    <recommendedName>
        <fullName evidence="1">non-specific serine/threonine protein kinase</fullName>
        <ecNumber evidence="1">2.7.11.1</ecNumber>
    </recommendedName>
</protein>
<evidence type="ECO:0000259" key="10">
    <source>
        <dbReference type="PROSITE" id="PS50011"/>
    </source>
</evidence>
<dbReference type="EMBL" id="ACBZ01000163">
    <property type="protein sequence ID" value="EEG48135.1"/>
    <property type="molecule type" value="Genomic_DNA"/>
</dbReference>
<dbReference type="InterPro" id="IPR000719">
    <property type="entry name" value="Prot_kinase_dom"/>
</dbReference>
<evidence type="ECO:0000256" key="7">
    <source>
        <dbReference type="ARBA" id="ARBA00047899"/>
    </source>
</evidence>
<evidence type="ECO:0000256" key="5">
    <source>
        <dbReference type="ARBA" id="ARBA00022777"/>
    </source>
</evidence>
<dbReference type="EC" id="2.7.11.1" evidence="1"/>
<dbReference type="SUPFAM" id="SSF48452">
    <property type="entry name" value="TPR-like"/>
    <property type="match status" value="1"/>
</dbReference>
<proteinExistence type="predicted"/>
<evidence type="ECO:0000256" key="4">
    <source>
        <dbReference type="ARBA" id="ARBA00022741"/>
    </source>
</evidence>
<dbReference type="Pfam" id="PF00069">
    <property type="entry name" value="Pkinase"/>
    <property type="match status" value="1"/>
</dbReference>
<evidence type="ECO:0000256" key="9">
    <source>
        <dbReference type="PROSITE-ProRule" id="PRU00339"/>
    </source>
</evidence>
<dbReference type="PROSITE" id="PS00108">
    <property type="entry name" value="PROTEIN_KINASE_ST"/>
    <property type="match status" value="1"/>
</dbReference>
<dbReference type="GO" id="GO:0005524">
    <property type="term" value="F:ATP binding"/>
    <property type="evidence" value="ECO:0007669"/>
    <property type="project" value="UniProtKB-KW"/>
</dbReference>
<keyword evidence="5" id="KW-0418">Kinase</keyword>
<evidence type="ECO:0000256" key="2">
    <source>
        <dbReference type="ARBA" id="ARBA00022527"/>
    </source>
</evidence>
<sequence>MGGAQTPLVGKKIKDRYYLLERLGGGGDGTVYLARDEILGKYWAVKEIPAHRSKEMRILKNLSHSMLPQIADYVQEDEKAYLVMEYIEGRNLEELRKEGPCSREQVIQWGIQLCQVLGYLHSRHPAVVHSDVKPSNLILTENQELYLIDLGSSVVVGEGRQRVGLCRGTREYAAPEQLLGRLGCTSDIYSLGRTLEVLAGGKKEAGDKLWRILKKCQALQEAQRYQDCQELERELRKAAAKNQIRLERPLVIRVGIFLLGGCLLMSGGDEISRSQGRQVRQDIWLDEKEEFLDVYTVVQNQIVQGMLMGGKNGSVLLEESVKRLRELLKEEQREREQAALWLALARVYRELGQTHSAERAYERALENDSGNVQTKQEYQSYLAEEGIKKKT</sequence>
<evidence type="ECO:0000256" key="8">
    <source>
        <dbReference type="ARBA" id="ARBA00048679"/>
    </source>
</evidence>
<evidence type="ECO:0000256" key="1">
    <source>
        <dbReference type="ARBA" id="ARBA00012513"/>
    </source>
</evidence>
<keyword evidence="2" id="KW-0723">Serine/threonine-protein kinase</keyword>
<dbReference type="InterPro" id="IPR011990">
    <property type="entry name" value="TPR-like_helical_dom_sf"/>
</dbReference>
<dbReference type="RefSeq" id="WP_005950819.1">
    <property type="nucleotide sequence ID" value="NZ_CP136423.1"/>
</dbReference>
<dbReference type="PANTHER" id="PTHR24363">
    <property type="entry name" value="SERINE/THREONINE PROTEIN KINASE"/>
    <property type="match status" value="1"/>
</dbReference>
<dbReference type="AlphaFoldDB" id="C0CQ47"/>
<evidence type="ECO:0000313" key="12">
    <source>
        <dbReference type="Proteomes" id="UP000003100"/>
    </source>
</evidence>
<keyword evidence="12" id="KW-1185">Reference proteome</keyword>
<accession>C0CQ47</accession>
<dbReference type="PROSITE" id="PS50005">
    <property type="entry name" value="TPR"/>
    <property type="match status" value="1"/>
</dbReference>
<comment type="catalytic activity">
    <reaction evidence="7">
        <text>L-threonyl-[protein] + ATP = O-phospho-L-threonyl-[protein] + ADP + H(+)</text>
        <dbReference type="Rhea" id="RHEA:46608"/>
        <dbReference type="Rhea" id="RHEA-COMP:11060"/>
        <dbReference type="Rhea" id="RHEA-COMP:11605"/>
        <dbReference type="ChEBI" id="CHEBI:15378"/>
        <dbReference type="ChEBI" id="CHEBI:30013"/>
        <dbReference type="ChEBI" id="CHEBI:30616"/>
        <dbReference type="ChEBI" id="CHEBI:61977"/>
        <dbReference type="ChEBI" id="CHEBI:456216"/>
        <dbReference type="EC" id="2.7.11.1"/>
    </reaction>
</comment>
<dbReference type="PROSITE" id="PS50011">
    <property type="entry name" value="PROTEIN_KINASE_DOM"/>
    <property type="match status" value="1"/>
</dbReference>
<dbReference type="SUPFAM" id="SSF56112">
    <property type="entry name" value="Protein kinase-like (PK-like)"/>
    <property type="match status" value="1"/>
</dbReference>
<feature type="domain" description="Protein kinase" evidence="10">
    <location>
        <begin position="17"/>
        <end position="351"/>
    </location>
</feature>
<reference evidence="11 12" key="2">
    <citation type="submission" date="2009-02" db="EMBL/GenBank/DDBJ databases">
        <title>Draft genome sequence of Blautia hydrogenotrophica DSM 10507 (Ruminococcus hydrogenotrophicus DSM 10507).</title>
        <authorList>
            <person name="Sudarsanam P."/>
            <person name="Ley R."/>
            <person name="Guruge J."/>
            <person name="Turnbaugh P.J."/>
            <person name="Mahowald M."/>
            <person name="Liep D."/>
            <person name="Gordon J."/>
        </authorList>
    </citation>
    <scope>NUCLEOTIDE SEQUENCE [LARGE SCALE GENOMIC DNA]</scope>
    <source>
        <strain evidence="12">DSM 10507 / JCM 14656 / S5a33</strain>
    </source>
</reference>
<reference evidence="11 12" key="1">
    <citation type="submission" date="2009-01" db="EMBL/GenBank/DDBJ databases">
        <authorList>
            <person name="Fulton L."/>
            <person name="Clifton S."/>
            <person name="Fulton B."/>
            <person name="Xu J."/>
            <person name="Minx P."/>
            <person name="Pepin K.H."/>
            <person name="Johnson M."/>
            <person name="Bhonagiri V."/>
            <person name="Nash W.E."/>
            <person name="Mardis E.R."/>
            <person name="Wilson R.K."/>
        </authorList>
    </citation>
    <scope>NUCLEOTIDE SEQUENCE [LARGE SCALE GENOMIC DNA]</scope>
    <source>
        <strain evidence="12">DSM 10507 / JCM 14656 / S5a33</strain>
    </source>
</reference>
<dbReference type="Gene3D" id="1.10.510.10">
    <property type="entry name" value="Transferase(Phosphotransferase) domain 1"/>
    <property type="match status" value="1"/>
</dbReference>
<dbReference type="CDD" id="cd14014">
    <property type="entry name" value="STKc_PknB_like"/>
    <property type="match status" value="1"/>
</dbReference>
<dbReference type="Gene3D" id="1.25.40.10">
    <property type="entry name" value="Tetratricopeptide repeat domain"/>
    <property type="match status" value="1"/>
</dbReference>
<keyword evidence="6" id="KW-0067">ATP-binding</keyword>
<evidence type="ECO:0000256" key="6">
    <source>
        <dbReference type="ARBA" id="ARBA00022840"/>
    </source>
</evidence>
<dbReference type="InterPro" id="IPR011009">
    <property type="entry name" value="Kinase-like_dom_sf"/>
</dbReference>
<name>C0CQ47_BLAHS</name>
<keyword evidence="4" id="KW-0547">Nucleotide-binding</keyword>
<dbReference type="Proteomes" id="UP000003100">
    <property type="component" value="Unassembled WGS sequence"/>
</dbReference>
<comment type="catalytic activity">
    <reaction evidence="8">
        <text>L-seryl-[protein] + ATP = O-phospho-L-seryl-[protein] + ADP + H(+)</text>
        <dbReference type="Rhea" id="RHEA:17989"/>
        <dbReference type="Rhea" id="RHEA-COMP:9863"/>
        <dbReference type="Rhea" id="RHEA-COMP:11604"/>
        <dbReference type="ChEBI" id="CHEBI:15378"/>
        <dbReference type="ChEBI" id="CHEBI:29999"/>
        <dbReference type="ChEBI" id="CHEBI:30616"/>
        <dbReference type="ChEBI" id="CHEBI:83421"/>
        <dbReference type="ChEBI" id="CHEBI:456216"/>
        <dbReference type="EC" id="2.7.11.1"/>
    </reaction>
</comment>
<organism evidence="11 12">
    <name type="scientific">Blautia hydrogenotrophica (strain DSM 10507 / JCM 14656 / S5a33)</name>
    <name type="common">Ruminococcus hydrogenotrophicus</name>
    <dbReference type="NCBI Taxonomy" id="476272"/>
    <lineage>
        <taxon>Bacteria</taxon>
        <taxon>Bacillati</taxon>
        <taxon>Bacillota</taxon>
        <taxon>Clostridia</taxon>
        <taxon>Lachnospirales</taxon>
        <taxon>Lachnospiraceae</taxon>
        <taxon>Blautia</taxon>
    </lineage>
</organism>
<keyword evidence="3" id="KW-0808">Transferase</keyword>
<dbReference type="Pfam" id="PF13428">
    <property type="entry name" value="TPR_14"/>
    <property type="match status" value="1"/>
</dbReference>
<keyword evidence="9" id="KW-0802">TPR repeat</keyword>
<gene>
    <name evidence="11" type="ORF">RUMHYD_03000</name>
</gene>
<dbReference type="SMART" id="SM00220">
    <property type="entry name" value="S_TKc"/>
    <property type="match status" value="1"/>
</dbReference>
<dbReference type="HOGENOM" id="CLU_705285_0_0_9"/>
<comment type="caution">
    <text evidence="11">The sequence shown here is derived from an EMBL/GenBank/DDBJ whole genome shotgun (WGS) entry which is preliminary data.</text>
</comment>
<dbReference type="eggNOG" id="COG0515">
    <property type="taxonomic scope" value="Bacteria"/>
</dbReference>